<dbReference type="InterPro" id="IPR050708">
    <property type="entry name" value="T6SS_VgrG/RHS"/>
</dbReference>
<dbReference type="InterPro" id="IPR022385">
    <property type="entry name" value="Rhs_assc_core"/>
</dbReference>
<proteinExistence type="predicted"/>
<accession>A0A645B388</accession>
<sequence>MNSACGNKSEIFNAAVPTYDADGNMLTYGDWSYTYNGENRLIAAEKSDYREEYGYDYMGRRIEKRTYTPAVLGMLGDFTLDHTYKYVYDGYKQIAEYLDGDLQRLYVWNPVGLDTPVWVQEGTARYAYLSDGNKNIRQLFDESGLSVAEYDYSPFGTVLSATGSYATVNPFRFSSEYLDSETGLVYYNYRYYSPTLGRWINRDPIGEEGGMNLYTMVRNNIIGLQDKFGLNIAMVYAESSAKTGHLAVFVGNSQDKYHYFSFAPNGLEYKTNDNYATLFSSVQTSRGKYPYIRYASYATSREQDCRAIKAGKDFAKNVYLMNGVVCTTLVGTVISAADIPFTIRGTPAATYDHNKNTATSYGEI</sequence>
<dbReference type="InterPro" id="IPR056823">
    <property type="entry name" value="TEN-like_YD-shell"/>
</dbReference>
<dbReference type="PANTHER" id="PTHR32305">
    <property type="match status" value="1"/>
</dbReference>
<dbReference type="NCBIfam" id="TIGR03696">
    <property type="entry name" value="Rhs_assc_core"/>
    <property type="match status" value="1"/>
</dbReference>
<gene>
    <name evidence="3" type="ORF">SDC9_106372</name>
</gene>
<dbReference type="EMBL" id="VSSQ01017337">
    <property type="protein sequence ID" value="MPM59528.1"/>
    <property type="molecule type" value="Genomic_DNA"/>
</dbReference>
<comment type="caution">
    <text evidence="3">The sequence shown here is derived from an EMBL/GenBank/DDBJ whole genome shotgun (WGS) entry which is preliminary data.</text>
</comment>
<keyword evidence="1" id="KW-0677">Repeat</keyword>
<organism evidence="3">
    <name type="scientific">bioreactor metagenome</name>
    <dbReference type="NCBI Taxonomy" id="1076179"/>
    <lineage>
        <taxon>unclassified sequences</taxon>
        <taxon>metagenomes</taxon>
        <taxon>ecological metagenomes</taxon>
    </lineage>
</organism>
<dbReference type="Pfam" id="PF25023">
    <property type="entry name" value="TEN_YD-shell"/>
    <property type="match status" value="1"/>
</dbReference>
<evidence type="ECO:0000259" key="2">
    <source>
        <dbReference type="Pfam" id="PF25023"/>
    </source>
</evidence>
<dbReference type="PRINTS" id="PR00394">
    <property type="entry name" value="RHSPROTEIN"/>
</dbReference>
<evidence type="ECO:0000256" key="1">
    <source>
        <dbReference type="ARBA" id="ARBA00022737"/>
    </source>
</evidence>
<feature type="domain" description="Teneurin-like YD-shell" evidence="2">
    <location>
        <begin position="18"/>
        <end position="203"/>
    </location>
</feature>
<evidence type="ECO:0000313" key="3">
    <source>
        <dbReference type="EMBL" id="MPM59528.1"/>
    </source>
</evidence>
<name>A0A645B388_9ZZZZ</name>
<dbReference type="AlphaFoldDB" id="A0A645B388"/>
<protein>
    <recommendedName>
        <fullName evidence="2">Teneurin-like YD-shell domain-containing protein</fullName>
    </recommendedName>
</protein>
<reference evidence="3" key="1">
    <citation type="submission" date="2019-08" db="EMBL/GenBank/DDBJ databases">
        <authorList>
            <person name="Kucharzyk K."/>
            <person name="Murdoch R.W."/>
            <person name="Higgins S."/>
            <person name="Loffler F."/>
        </authorList>
    </citation>
    <scope>NUCLEOTIDE SEQUENCE</scope>
</reference>
<dbReference type="PANTHER" id="PTHR32305:SF15">
    <property type="entry name" value="PROTEIN RHSA-RELATED"/>
    <property type="match status" value="1"/>
</dbReference>
<dbReference type="Gene3D" id="2.180.10.10">
    <property type="entry name" value="RHS repeat-associated core"/>
    <property type="match status" value="1"/>
</dbReference>